<accession>A0A8S9K0L3</accession>
<sequence>MYALLSFLGLSEEHPQHVGKVILLKWLVQGYSDNSFGEDIHLLLINYSFYMLRNLFFPSPQGSILRNLINLHRLWRVTTTFGSCIWLVIGGRRSTLGNIDPILSPSVDIYLLVSVDTSVSHRNSWSFGLGSLLPEASLP</sequence>
<evidence type="ECO:0000313" key="1">
    <source>
        <dbReference type="EMBL" id="KAF2587905.1"/>
    </source>
</evidence>
<dbReference type="AlphaFoldDB" id="A0A8S9K0L3"/>
<comment type="caution">
    <text evidence="1">The sequence shown here is derived from an EMBL/GenBank/DDBJ whole genome shotgun (WGS) entry which is preliminary data.</text>
</comment>
<reference evidence="1" key="1">
    <citation type="submission" date="2019-12" db="EMBL/GenBank/DDBJ databases">
        <title>Genome sequencing and annotation of Brassica cretica.</title>
        <authorList>
            <person name="Studholme D.J."/>
            <person name="Sarris P.F."/>
        </authorList>
    </citation>
    <scope>NUCLEOTIDE SEQUENCE</scope>
    <source>
        <strain evidence="1">PFS-102/07</strain>
        <tissue evidence="1">Leaf</tissue>
    </source>
</reference>
<gene>
    <name evidence="1" type="ORF">F2Q70_00040827</name>
</gene>
<protein>
    <submittedName>
        <fullName evidence="1">Uncharacterized protein</fullName>
    </submittedName>
</protein>
<proteinExistence type="predicted"/>
<organism evidence="1">
    <name type="scientific">Brassica cretica</name>
    <name type="common">Mustard</name>
    <dbReference type="NCBI Taxonomy" id="69181"/>
    <lineage>
        <taxon>Eukaryota</taxon>
        <taxon>Viridiplantae</taxon>
        <taxon>Streptophyta</taxon>
        <taxon>Embryophyta</taxon>
        <taxon>Tracheophyta</taxon>
        <taxon>Spermatophyta</taxon>
        <taxon>Magnoliopsida</taxon>
        <taxon>eudicotyledons</taxon>
        <taxon>Gunneridae</taxon>
        <taxon>Pentapetalae</taxon>
        <taxon>rosids</taxon>
        <taxon>malvids</taxon>
        <taxon>Brassicales</taxon>
        <taxon>Brassicaceae</taxon>
        <taxon>Brassiceae</taxon>
        <taxon>Brassica</taxon>
    </lineage>
</organism>
<name>A0A8S9K0L3_BRACR</name>
<dbReference type="EMBL" id="QGKY02000190">
    <property type="protein sequence ID" value="KAF2587905.1"/>
    <property type="molecule type" value="Genomic_DNA"/>
</dbReference>